<dbReference type="Proteomes" id="UP000231501">
    <property type="component" value="Unassembled WGS sequence"/>
</dbReference>
<accession>A0A2G9CCV0</accession>
<evidence type="ECO:0000313" key="8">
    <source>
        <dbReference type="Proteomes" id="UP000231501"/>
    </source>
</evidence>
<evidence type="ECO:0000256" key="4">
    <source>
        <dbReference type="ARBA" id="ARBA00022679"/>
    </source>
</evidence>
<comment type="subcellular location">
    <subcellularLocation>
        <location evidence="6">Cytoplasm</location>
    </subcellularLocation>
</comment>
<evidence type="ECO:0000256" key="5">
    <source>
        <dbReference type="ARBA" id="ARBA00022691"/>
    </source>
</evidence>
<dbReference type="EMBL" id="PEOG01000011">
    <property type="protein sequence ID" value="PIM54268.1"/>
    <property type="molecule type" value="Genomic_DNA"/>
</dbReference>
<proteinExistence type="inferred from homology"/>
<feature type="binding site" evidence="6">
    <location>
        <position position="89"/>
    </location>
    <ligand>
        <name>S-adenosyl-L-methionine</name>
        <dbReference type="ChEBI" id="CHEBI:59789"/>
    </ligand>
</feature>
<feature type="binding site" evidence="6">
    <location>
        <position position="149"/>
    </location>
    <ligand>
        <name>S-adenosyl-L-methionine</name>
        <dbReference type="ChEBI" id="CHEBI:59789"/>
    </ligand>
</feature>
<dbReference type="PANTHER" id="PTHR31760:SF0">
    <property type="entry name" value="S-ADENOSYL-L-METHIONINE-DEPENDENT METHYLTRANSFERASES SUPERFAMILY PROTEIN"/>
    <property type="match status" value="1"/>
</dbReference>
<dbReference type="RefSeq" id="WP_099860357.1">
    <property type="nucleotide sequence ID" value="NZ_PEOG01000011.1"/>
</dbReference>
<dbReference type="NCBIfam" id="TIGR00138">
    <property type="entry name" value="rsmG_gidB"/>
    <property type="match status" value="1"/>
</dbReference>
<evidence type="ECO:0000256" key="3">
    <source>
        <dbReference type="ARBA" id="ARBA00022603"/>
    </source>
</evidence>
<protein>
    <recommendedName>
        <fullName evidence="6">Ribosomal RNA small subunit methyltransferase G</fullName>
        <ecNumber evidence="6">2.1.1.170</ecNumber>
    </recommendedName>
    <alternativeName>
        <fullName evidence="6">16S rRNA 7-methylguanosine methyltransferase</fullName>
        <shortName evidence="6">16S rRNA m7G methyltransferase</shortName>
    </alternativeName>
</protein>
<comment type="catalytic activity">
    <reaction evidence="6">
        <text>guanosine(527) in 16S rRNA + S-adenosyl-L-methionine = N(7)-methylguanosine(527) in 16S rRNA + S-adenosyl-L-homocysteine</text>
        <dbReference type="Rhea" id="RHEA:42732"/>
        <dbReference type="Rhea" id="RHEA-COMP:10209"/>
        <dbReference type="Rhea" id="RHEA-COMP:10210"/>
        <dbReference type="ChEBI" id="CHEBI:57856"/>
        <dbReference type="ChEBI" id="CHEBI:59789"/>
        <dbReference type="ChEBI" id="CHEBI:74269"/>
        <dbReference type="ChEBI" id="CHEBI:74480"/>
        <dbReference type="EC" id="2.1.1.170"/>
    </reaction>
</comment>
<dbReference type="GO" id="GO:0070043">
    <property type="term" value="F:rRNA (guanine-N7-)-methyltransferase activity"/>
    <property type="evidence" value="ECO:0007669"/>
    <property type="project" value="UniProtKB-UniRule"/>
</dbReference>
<keyword evidence="5 6" id="KW-0949">S-adenosyl-L-methionine</keyword>
<comment type="function">
    <text evidence="6">Specifically methylates the N7 position of guanine in position 527 of 16S rRNA.</text>
</comment>
<sequence length="226" mass="24610">MTDLDLRSRLAAAAQTLDLGLHDQQLDRLIAYLGLLSKWNKVYNLTAVRDPEAMLTQHLVDSLSLIPPLRRHAAGRPLRLMDVGSGGGLPGVVIAICDPAIDVTCVDTVGKKAFFIAQVAAEIGLPNLHAEHSRVEQLKTAPFDVITSRAFASLADFTEWTRMHLKSDAVWAAMKGQHPTDEIAELGRRAPDLTVFHVEQLTVPGLDAQRCLLWIRPIGAEATSAA</sequence>
<dbReference type="OrthoDB" id="9808773at2"/>
<keyword evidence="1 6" id="KW-0963">Cytoplasm</keyword>
<comment type="caution">
    <text evidence="7">The sequence shown here is derived from an EMBL/GenBank/DDBJ whole genome shotgun (WGS) entry which is preliminary data.</text>
</comment>
<feature type="binding site" evidence="6">
    <location>
        <position position="84"/>
    </location>
    <ligand>
        <name>S-adenosyl-L-methionine</name>
        <dbReference type="ChEBI" id="CHEBI:59789"/>
    </ligand>
</feature>
<feature type="binding site" evidence="6">
    <location>
        <begin position="135"/>
        <end position="136"/>
    </location>
    <ligand>
        <name>S-adenosyl-L-methionine</name>
        <dbReference type="ChEBI" id="CHEBI:59789"/>
    </ligand>
</feature>
<comment type="caution">
    <text evidence="6">Lacks conserved residue(s) required for the propagation of feature annotation.</text>
</comment>
<keyword evidence="8" id="KW-1185">Reference proteome</keyword>
<comment type="similarity">
    <text evidence="6">Belongs to the methyltransferase superfamily. RNA methyltransferase RsmG family.</text>
</comment>
<dbReference type="Gene3D" id="3.40.50.150">
    <property type="entry name" value="Vaccinia Virus protein VP39"/>
    <property type="match status" value="1"/>
</dbReference>
<dbReference type="GO" id="GO:0005829">
    <property type="term" value="C:cytosol"/>
    <property type="evidence" value="ECO:0007669"/>
    <property type="project" value="TreeGrafter"/>
</dbReference>
<dbReference type="PANTHER" id="PTHR31760">
    <property type="entry name" value="S-ADENOSYL-L-METHIONINE-DEPENDENT METHYLTRANSFERASES SUPERFAMILY PROTEIN"/>
    <property type="match status" value="1"/>
</dbReference>
<dbReference type="InterPro" id="IPR029063">
    <property type="entry name" value="SAM-dependent_MTases_sf"/>
</dbReference>
<keyword evidence="3 6" id="KW-0489">Methyltransferase</keyword>
<dbReference type="SUPFAM" id="SSF53335">
    <property type="entry name" value="S-adenosyl-L-methionine-dependent methyltransferases"/>
    <property type="match status" value="1"/>
</dbReference>
<dbReference type="PIRSF" id="PIRSF003078">
    <property type="entry name" value="GidB"/>
    <property type="match status" value="1"/>
</dbReference>
<name>A0A2G9CCV0_9BURK</name>
<evidence type="ECO:0000256" key="6">
    <source>
        <dbReference type="HAMAP-Rule" id="MF_00074"/>
    </source>
</evidence>
<organism evidence="7 8">
    <name type="scientific">Roseateles chitinivorans</name>
    <dbReference type="NCBI Taxonomy" id="2917965"/>
    <lineage>
        <taxon>Bacteria</taxon>
        <taxon>Pseudomonadati</taxon>
        <taxon>Pseudomonadota</taxon>
        <taxon>Betaproteobacteria</taxon>
        <taxon>Burkholderiales</taxon>
        <taxon>Sphaerotilaceae</taxon>
        <taxon>Roseateles</taxon>
    </lineage>
</organism>
<evidence type="ECO:0000256" key="2">
    <source>
        <dbReference type="ARBA" id="ARBA00022552"/>
    </source>
</evidence>
<reference evidence="7 8" key="1">
    <citation type="submission" date="2017-11" db="EMBL/GenBank/DDBJ databases">
        <title>Draft genome sequence of Mitsuaria sp. HWN-4.</title>
        <authorList>
            <person name="Gundlapally S.R."/>
        </authorList>
    </citation>
    <scope>NUCLEOTIDE SEQUENCE [LARGE SCALE GENOMIC DNA]</scope>
    <source>
        <strain evidence="7 8">HWN-4</strain>
    </source>
</reference>
<keyword evidence="2 6" id="KW-0698">rRNA processing</keyword>
<dbReference type="AlphaFoldDB" id="A0A2G9CCV0"/>
<dbReference type="HAMAP" id="MF_00074">
    <property type="entry name" value="16SrRNA_methyltr_G"/>
    <property type="match status" value="1"/>
</dbReference>
<evidence type="ECO:0000313" key="7">
    <source>
        <dbReference type="EMBL" id="PIM54268.1"/>
    </source>
</evidence>
<dbReference type="EC" id="2.1.1.170" evidence="6"/>
<keyword evidence="4 6" id="KW-0808">Transferase</keyword>
<gene>
    <name evidence="6" type="primary">rsmG</name>
    <name evidence="7" type="ORF">CS062_05000</name>
</gene>
<dbReference type="Pfam" id="PF02527">
    <property type="entry name" value="GidB"/>
    <property type="match status" value="1"/>
</dbReference>
<evidence type="ECO:0000256" key="1">
    <source>
        <dbReference type="ARBA" id="ARBA00022490"/>
    </source>
</evidence>
<dbReference type="InterPro" id="IPR003682">
    <property type="entry name" value="rRNA_ssu_MeTfrase_G"/>
</dbReference>